<evidence type="ECO:0000313" key="4">
    <source>
        <dbReference type="EMBL" id="MBK1783426.1"/>
    </source>
</evidence>
<name>A0A934QMR7_9PSEU</name>
<protein>
    <submittedName>
        <fullName evidence="4">Aconitase X catalytic domain-containing protein</fullName>
    </submittedName>
</protein>
<reference evidence="4" key="1">
    <citation type="submission" date="2020-12" db="EMBL/GenBank/DDBJ databases">
        <title>Prauserella sp. ASG 168, a novel actinomycete isolated from cave rock.</title>
        <authorList>
            <person name="Suriyachadkun C."/>
        </authorList>
    </citation>
    <scope>NUCLEOTIDE SEQUENCE</scope>
    <source>
        <strain evidence="4">ASG 168</strain>
    </source>
</reference>
<keyword evidence="2" id="KW-0456">Lyase</keyword>
<evidence type="ECO:0000313" key="5">
    <source>
        <dbReference type="Proteomes" id="UP000635245"/>
    </source>
</evidence>
<sequence length="415" mass="44746">MRLTAFEREVLDGSHGDALAGVLREQVSVGEFFGADRLVEISNAHFMGDREVFGQAGLDYLTRLVDAGLTARVPTTRNAQSVDLEHAQLFAQSADLIEGEQRTRVLLRDLGVSAVNTCIGYQTVYQPRFGEHVAWGDTGTVAYANSVLGARTNYESGAAGLAAALTGRTPEYGYHLDTHRRANVRVRVSAALTDVAEWGALGTIVGERCRGYWNVPAIELAQARGPVSDQLKHFGASLASFGSMAMYHVVGITPEAPTFEAANRGREVLDEFEVTDADIEAALAREFPGGGEVDLVVFTAPQLSFFEAKQLADGLRGRKVADSVRLIATTNSMTFEALSEHGHLAAITDAGGVVLRGTCWYVMDPAAQRDTFGWRNLVTNSAKLVNIIRAHGYRPALRTTAECVEAAVTGRVSSR</sequence>
<keyword evidence="1" id="KW-0408">Iron</keyword>
<dbReference type="EMBL" id="JAENJH010000001">
    <property type="protein sequence ID" value="MBK1783426.1"/>
    <property type="molecule type" value="Genomic_DNA"/>
</dbReference>
<dbReference type="PANTHER" id="PTHR36577">
    <property type="entry name" value="DUF521 DOMAIN PROTEIN (AFU_ORTHOLOGUE AFUA_6G00490)"/>
    <property type="match status" value="1"/>
</dbReference>
<dbReference type="Proteomes" id="UP000635245">
    <property type="component" value="Unassembled WGS sequence"/>
</dbReference>
<evidence type="ECO:0000259" key="3">
    <source>
        <dbReference type="Pfam" id="PF04412"/>
    </source>
</evidence>
<proteinExistence type="predicted"/>
<dbReference type="InterPro" id="IPR007506">
    <property type="entry name" value="PMDh-L-like_dom"/>
</dbReference>
<organism evidence="4 5">
    <name type="scientific">Prauserella cavernicola</name>
    <dbReference type="NCBI Taxonomy" id="2800127"/>
    <lineage>
        <taxon>Bacteria</taxon>
        <taxon>Bacillati</taxon>
        <taxon>Actinomycetota</taxon>
        <taxon>Actinomycetes</taxon>
        <taxon>Pseudonocardiales</taxon>
        <taxon>Pseudonocardiaceae</taxon>
        <taxon>Prauserella</taxon>
    </lineage>
</organism>
<gene>
    <name evidence="4" type="ORF">JHE00_03740</name>
</gene>
<evidence type="ECO:0000256" key="1">
    <source>
        <dbReference type="ARBA" id="ARBA00023004"/>
    </source>
</evidence>
<dbReference type="Pfam" id="PF04412">
    <property type="entry name" value="AcnX"/>
    <property type="match status" value="1"/>
</dbReference>
<dbReference type="AlphaFoldDB" id="A0A934QMR7"/>
<evidence type="ECO:0000256" key="2">
    <source>
        <dbReference type="ARBA" id="ARBA00023239"/>
    </source>
</evidence>
<comment type="caution">
    <text evidence="4">The sequence shown here is derived from an EMBL/GenBank/DDBJ whole genome shotgun (WGS) entry which is preliminary data.</text>
</comment>
<dbReference type="PANTHER" id="PTHR36577:SF3">
    <property type="entry name" value="DUF521 DOMAIN PROTEIN (AFU_ORTHOLOGUE AFUA_6G00490)"/>
    <property type="match status" value="1"/>
</dbReference>
<feature type="domain" description="Phosphomevalonate dehydratase large subunit-like" evidence="3">
    <location>
        <begin position="1"/>
        <end position="405"/>
    </location>
</feature>
<accession>A0A934QMR7</accession>
<keyword evidence="5" id="KW-1185">Reference proteome</keyword>
<dbReference type="RefSeq" id="WP_200314725.1">
    <property type="nucleotide sequence ID" value="NZ_JAENJH010000001.1"/>
</dbReference>
<dbReference type="GO" id="GO:0016829">
    <property type="term" value="F:lyase activity"/>
    <property type="evidence" value="ECO:0007669"/>
    <property type="project" value="UniProtKB-KW"/>
</dbReference>